<dbReference type="Gene3D" id="1.10.10.60">
    <property type="entry name" value="Homeodomain-like"/>
    <property type="match status" value="1"/>
</dbReference>
<sequence length="176" mass="19791">MATKYETLIHPQLENIKRLRRNGATIKQISDELGVGFSTLKKYRKTTPELDEALNDAELNMQVAMANLAEASLFDKLHDRLMTVEIIEEETKDESGVVVKSKTTTKRRLVQADLAAISFALKNRLPELWNTDEHNLSQVRLEKLTAEIRVSEGAMDLGTMIQQKLASYSGGDDEAE</sequence>
<dbReference type="Gene3D" id="2.60.40.10">
    <property type="entry name" value="Immunoglobulins"/>
    <property type="match status" value="1"/>
</dbReference>
<dbReference type="RefSeq" id="WP_085639637.1">
    <property type="nucleotide sequence ID" value="NZ_NDXJ01000015.1"/>
</dbReference>
<evidence type="ECO:0008006" key="3">
    <source>
        <dbReference type="Google" id="ProtNLM"/>
    </source>
</evidence>
<gene>
    <name evidence="1" type="ORF">B9D04_09530</name>
</gene>
<evidence type="ECO:0000313" key="2">
    <source>
        <dbReference type="Proteomes" id="UP000193588"/>
    </source>
</evidence>
<comment type="caution">
    <text evidence="1">The sequence shown here is derived from an EMBL/GenBank/DDBJ whole genome shotgun (WGS) entry which is preliminary data.</text>
</comment>
<dbReference type="Proteomes" id="UP000193588">
    <property type="component" value="Unassembled WGS sequence"/>
</dbReference>
<accession>A0A1X4JJI0</accession>
<name>A0A1X4JJI0_9LACO</name>
<proteinExistence type="predicted"/>
<reference evidence="1 2" key="1">
    <citation type="submission" date="2017-04" db="EMBL/GenBank/DDBJ databases">
        <title>The genome sequence of Weissella cibaria isolated from wild Drosophila.</title>
        <authorList>
            <person name="Ricks N.J."/>
            <person name="Carroll C."/>
            <person name="Walters A."/>
            <person name="Newell P.D."/>
            <person name="Chaston J.M."/>
        </authorList>
    </citation>
    <scope>NUCLEOTIDE SEQUENCE [LARGE SCALE GENOMIC DNA]</scope>
    <source>
        <strain evidence="1 2">DmW_103</strain>
    </source>
</reference>
<dbReference type="AlphaFoldDB" id="A0A1X4JJI0"/>
<dbReference type="EMBL" id="NDXJ01000015">
    <property type="protein sequence ID" value="OSP88823.1"/>
    <property type="molecule type" value="Genomic_DNA"/>
</dbReference>
<dbReference type="InterPro" id="IPR013783">
    <property type="entry name" value="Ig-like_fold"/>
</dbReference>
<organism evidence="1 2">
    <name type="scientific">Weissella cibaria</name>
    <dbReference type="NCBI Taxonomy" id="137591"/>
    <lineage>
        <taxon>Bacteria</taxon>
        <taxon>Bacillati</taxon>
        <taxon>Bacillota</taxon>
        <taxon>Bacilli</taxon>
        <taxon>Lactobacillales</taxon>
        <taxon>Lactobacillaceae</taxon>
        <taxon>Weissella</taxon>
    </lineage>
</organism>
<protein>
    <recommendedName>
        <fullName evidence="3">Helix-turn-helix domain-containing protein</fullName>
    </recommendedName>
</protein>
<evidence type="ECO:0000313" key="1">
    <source>
        <dbReference type="EMBL" id="OSP88823.1"/>
    </source>
</evidence>